<protein>
    <submittedName>
        <fullName evidence="2">Uncharacterized protein</fullName>
    </submittedName>
</protein>
<organism evidence="2 3">
    <name type="scientific">Heterobasidion irregulare (strain TC 32-1)</name>
    <dbReference type="NCBI Taxonomy" id="747525"/>
    <lineage>
        <taxon>Eukaryota</taxon>
        <taxon>Fungi</taxon>
        <taxon>Dikarya</taxon>
        <taxon>Basidiomycota</taxon>
        <taxon>Agaricomycotina</taxon>
        <taxon>Agaricomycetes</taxon>
        <taxon>Russulales</taxon>
        <taxon>Bondarzewiaceae</taxon>
        <taxon>Heterobasidion</taxon>
        <taxon>Heterobasidion annosum species complex</taxon>
    </lineage>
</organism>
<dbReference type="InParanoid" id="W4KKP1"/>
<dbReference type="Proteomes" id="UP000030671">
    <property type="component" value="Unassembled WGS sequence"/>
</dbReference>
<evidence type="ECO:0000313" key="2">
    <source>
        <dbReference type="EMBL" id="ETW86387.1"/>
    </source>
</evidence>
<gene>
    <name evidence="2" type="ORF">HETIRDRAFT_100125</name>
</gene>
<proteinExistence type="predicted"/>
<accession>W4KKP1</accession>
<feature type="region of interest" description="Disordered" evidence="1">
    <location>
        <begin position="129"/>
        <end position="150"/>
    </location>
</feature>
<sequence>MPVGHALPLTFYAKLQKILRRNANSTREILRSRPWRHFPPNAQVQTDLNLGTELDTIDLDFDVDDECDDCGLVNLSSSTPLKIMTIPDTAPAQRHLRNIIQYPAGDGREEGSSTQIQAHSAQVSLSCDAMDSPPLWEEFEQPYSGSPEEA</sequence>
<evidence type="ECO:0000256" key="1">
    <source>
        <dbReference type="SAM" id="MobiDB-lite"/>
    </source>
</evidence>
<keyword evidence="3" id="KW-1185">Reference proteome</keyword>
<dbReference type="KEGG" id="hir:HETIRDRAFT_100125"/>
<evidence type="ECO:0000313" key="3">
    <source>
        <dbReference type="Proteomes" id="UP000030671"/>
    </source>
</evidence>
<reference evidence="2 3" key="1">
    <citation type="journal article" date="2012" name="New Phytol.">
        <title>Insight into trade-off between wood decay and parasitism from the genome of a fungal forest pathogen.</title>
        <authorList>
            <person name="Olson A."/>
            <person name="Aerts A."/>
            <person name="Asiegbu F."/>
            <person name="Belbahri L."/>
            <person name="Bouzid O."/>
            <person name="Broberg A."/>
            <person name="Canback B."/>
            <person name="Coutinho P.M."/>
            <person name="Cullen D."/>
            <person name="Dalman K."/>
            <person name="Deflorio G."/>
            <person name="van Diepen L.T."/>
            <person name="Dunand C."/>
            <person name="Duplessis S."/>
            <person name="Durling M."/>
            <person name="Gonthier P."/>
            <person name="Grimwood J."/>
            <person name="Fossdal C.G."/>
            <person name="Hansson D."/>
            <person name="Henrissat B."/>
            <person name="Hietala A."/>
            <person name="Himmelstrand K."/>
            <person name="Hoffmeister D."/>
            <person name="Hogberg N."/>
            <person name="James T.Y."/>
            <person name="Karlsson M."/>
            <person name="Kohler A."/>
            <person name="Kues U."/>
            <person name="Lee Y.H."/>
            <person name="Lin Y.C."/>
            <person name="Lind M."/>
            <person name="Lindquist E."/>
            <person name="Lombard V."/>
            <person name="Lucas S."/>
            <person name="Lunden K."/>
            <person name="Morin E."/>
            <person name="Murat C."/>
            <person name="Park J."/>
            <person name="Raffaello T."/>
            <person name="Rouze P."/>
            <person name="Salamov A."/>
            <person name="Schmutz J."/>
            <person name="Solheim H."/>
            <person name="Stahlberg J."/>
            <person name="Velez H."/>
            <person name="de Vries R.P."/>
            <person name="Wiebenga A."/>
            <person name="Woodward S."/>
            <person name="Yakovlev I."/>
            <person name="Garbelotto M."/>
            <person name="Martin F."/>
            <person name="Grigoriev I.V."/>
            <person name="Stenlid J."/>
        </authorList>
    </citation>
    <scope>NUCLEOTIDE SEQUENCE [LARGE SCALE GENOMIC DNA]</scope>
    <source>
        <strain evidence="2 3">TC 32-1</strain>
    </source>
</reference>
<dbReference type="HOGENOM" id="CLU_1740742_0_0_1"/>
<dbReference type="EMBL" id="KI925455">
    <property type="protein sequence ID" value="ETW86387.1"/>
    <property type="molecule type" value="Genomic_DNA"/>
</dbReference>
<name>W4KKP1_HETIT</name>
<dbReference type="AlphaFoldDB" id="W4KKP1"/>
<dbReference type="GeneID" id="20665667"/>
<dbReference type="RefSeq" id="XP_009543129.1">
    <property type="nucleotide sequence ID" value="XM_009544834.1"/>
</dbReference>